<protein>
    <submittedName>
        <fullName evidence="2">Uncharacterized protein</fullName>
    </submittedName>
</protein>
<dbReference type="EMBL" id="CM029054">
    <property type="protein sequence ID" value="KAG2539798.1"/>
    <property type="molecule type" value="Genomic_DNA"/>
</dbReference>
<comment type="caution">
    <text evidence="2">The sequence shown here is derived from an EMBL/GenBank/DDBJ whole genome shotgun (WGS) entry which is preliminary data.</text>
</comment>
<feature type="compositionally biased region" description="Low complexity" evidence="1">
    <location>
        <begin position="75"/>
        <end position="85"/>
    </location>
</feature>
<sequence length="141" mass="15647">MASKGARCQGMRVLARIYGLQPPQSCLPPESALPGSCSRAPMRRRSIWSRSRTLLPLGAGHAAPARGPPCPAHAPPRQQAFATTASPPPAAPRRRVRSLFSLNGGARGRRRSSKAADLMEERWRRMLWWVRWRRQDGGRSC</sequence>
<keyword evidence="3" id="KW-1185">Reference proteome</keyword>
<accession>A0A8T0MSU7</accession>
<feature type="region of interest" description="Disordered" evidence="1">
    <location>
        <begin position="58"/>
        <end position="94"/>
    </location>
</feature>
<reference evidence="2" key="1">
    <citation type="submission" date="2020-05" db="EMBL/GenBank/DDBJ databases">
        <title>WGS assembly of Panicum virgatum.</title>
        <authorList>
            <person name="Lovell J.T."/>
            <person name="Jenkins J."/>
            <person name="Shu S."/>
            <person name="Juenger T.E."/>
            <person name="Schmutz J."/>
        </authorList>
    </citation>
    <scope>NUCLEOTIDE SEQUENCE</scope>
    <source>
        <strain evidence="2">AP13</strain>
    </source>
</reference>
<evidence type="ECO:0000313" key="2">
    <source>
        <dbReference type="EMBL" id="KAG2539798.1"/>
    </source>
</evidence>
<evidence type="ECO:0000256" key="1">
    <source>
        <dbReference type="SAM" id="MobiDB-lite"/>
    </source>
</evidence>
<dbReference type="Proteomes" id="UP000823388">
    <property type="component" value="Chromosome 9N"/>
</dbReference>
<name>A0A8T0MSU7_PANVG</name>
<gene>
    <name evidence="2" type="ORF">PVAP13_9NG495514</name>
</gene>
<dbReference type="AlphaFoldDB" id="A0A8T0MSU7"/>
<evidence type="ECO:0000313" key="3">
    <source>
        <dbReference type="Proteomes" id="UP000823388"/>
    </source>
</evidence>
<proteinExistence type="predicted"/>
<organism evidence="2 3">
    <name type="scientific">Panicum virgatum</name>
    <name type="common">Blackwell switchgrass</name>
    <dbReference type="NCBI Taxonomy" id="38727"/>
    <lineage>
        <taxon>Eukaryota</taxon>
        <taxon>Viridiplantae</taxon>
        <taxon>Streptophyta</taxon>
        <taxon>Embryophyta</taxon>
        <taxon>Tracheophyta</taxon>
        <taxon>Spermatophyta</taxon>
        <taxon>Magnoliopsida</taxon>
        <taxon>Liliopsida</taxon>
        <taxon>Poales</taxon>
        <taxon>Poaceae</taxon>
        <taxon>PACMAD clade</taxon>
        <taxon>Panicoideae</taxon>
        <taxon>Panicodae</taxon>
        <taxon>Paniceae</taxon>
        <taxon>Panicinae</taxon>
        <taxon>Panicum</taxon>
        <taxon>Panicum sect. Hiantes</taxon>
    </lineage>
</organism>